<keyword evidence="2" id="KW-1185">Reference proteome</keyword>
<dbReference type="Proteomes" id="UP000540423">
    <property type="component" value="Unassembled WGS sequence"/>
</dbReference>
<protein>
    <submittedName>
        <fullName evidence="1">Uncharacterized protein</fullName>
    </submittedName>
</protein>
<comment type="caution">
    <text evidence="1">The sequence shown here is derived from an EMBL/GenBank/DDBJ whole genome shotgun (WGS) entry which is preliminary data.</text>
</comment>
<dbReference type="RefSeq" id="WP_185034635.1">
    <property type="nucleotide sequence ID" value="NZ_BNBN01000006.1"/>
</dbReference>
<sequence length="189" mass="20582">MQKNRARPAKIDQAFRDADGQAVQIDGRAVHLAFAIAIPWTVAGLALRFTSAVDRPEQGVCLELSSGDLLVNRRHTPDVCLWAGTTPSTVDLDILRNPTAPCTLRVWNCWRGTRGERRMWTGNAGLLVDLNPGASYRFSCSDGTGPAAFTDLVFTLKVQPKHTDPWREAAAPPAFEQGPHATHPVSANT</sequence>
<name>A0A7X0HJ40_9ACTN</name>
<evidence type="ECO:0000313" key="1">
    <source>
        <dbReference type="EMBL" id="MBB6438470.1"/>
    </source>
</evidence>
<organism evidence="1 2">
    <name type="scientific">Streptomyces candidus</name>
    <dbReference type="NCBI Taxonomy" id="67283"/>
    <lineage>
        <taxon>Bacteria</taxon>
        <taxon>Bacillati</taxon>
        <taxon>Actinomycetota</taxon>
        <taxon>Actinomycetes</taxon>
        <taxon>Kitasatosporales</taxon>
        <taxon>Streptomycetaceae</taxon>
        <taxon>Streptomyces</taxon>
    </lineage>
</organism>
<reference evidence="1 2" key="1">
    <citation type="submission" date="2020-08" db="EMBL/GenBank/DDBJ databases">
        <title>Genomic Encyclopedia of Type Strains, Phase IV (KMG-IV): sequencing the most valuable type-strain genomes for metagenomic binning, comparative biology and taxonomic classification.</title>
        <authorList>
            <person name="Goeker M."/>
        </authorList>
    </citation>
    <scope>NUCLEOTIDE SEQUENCE [LARGE SCALE GENOMIC DNA]</scope>
    <source>
        <strain evidence="1 2">DSM 40141</strain>
    </source>
</reference>
<dbReference type="EMBL" id="JACHEM010000014">
    <property type="protein sequence ID" value="MBB6438470.1"/>
    <property type="molecule type" value="Genomic_DNA"/>
</dbReference>
<proteinExistence type="predicted"/>
<evidence type="ECO:0000313" key="2">
    <source>
        <dbReference type="Proteomes" id="UP000540423"/>
    </source>
</evidence>
<accession>A0A7X0HJ40</accession>
<dbReference type="AlphaFoldDB" id="A0A7X0HJ40"/>
<gene>
    <name evidence="1" type="ORF">HNQ79_004982</name>
</gene>